<protein>
    <submittedName>
        <fullName evidence="1">Uncharacterized protein</fullName>
    </submittedName>
</protein>
<name>A0ABY3XCI1_9GAMM</name>
<organism evidence="1 2">
    <name type="scientific">Lysobacter gummosus</name>
    <dbReference type="NCBI Taxonomy" id="262324"/>
    <lineage>
        <taxon>Bacteria</taxon>
        <taxon>Pseudomonadati</taxon>
        <taxon>Pseudomonadota</taxon>
        <taxon>Gammaproteobacteria</taxon>
        <taxon>Lysobacterales</taxon>
        <taxon>Lysobacteraceae</taxon>
        <taxon>Lysobacter</taxon>
    </lineage>
</organism>
<dbReference type="Proteomes" id="UP000829194">
    <property type="component" value="Chromosome"/>
</dbReference>
<keyword evidence="2" id="KW-1185">Reference proteome</keyword>
<evidence type="ECO:0000313" key="2">
    <source>
        <dbReference type="Proteomes" id="UP000829194"/>
    </source>
</evidence>
<reference evidence="1 2" key="1">
    <citation type="submission" date="2022-03" db="EMBL/GenBank/DDBJ databases">
        <title>Complete genome sequence of Lysobacter capsici VKM B-2533 and Lysobacter gummosus 10.1.1, promising sources of lytic agents.</title>
        <authorList>
            <person name="Tarlachkov S.V."/>
            <person name="Kudryakova I.V."/>
            <person name="Afoshin A.S."/>
            <person name="Leontyevskaya E.A."/>
            <person name="Leontyevskaya N.V."/>
        </authorList>
    </citation>
    <scope>NUCLEOTIDE SEQUENCE [LARGE SCALE GENOMIC DNA]</scope>
    <source>
        <strain evidence="1 2">10.1.1</strain>
    </source>
</reference>
<dbReference type="RefSeq" id="WP_057944748.1">
    <property type="nucleotide sequence ID" value="NZ_CP011131.1"/>
</dbReference>
<sequence length="82" mass="9302">MANMSYCRFQNTAQRLEDCQWVLEDMAGGDPERLSDEELEAAKRLVASCLNIVQLLAERGSLEFEPHMDLETVVEELNRAAT</sequence>
<proteinExistence type="predicted"/>
<evidence type="ECO:0000313" key="1">
    <source>
        <dbReference type="EMBL" id="UNP29259.1"/>
    </source>
</evidence>
<accession>A0ABY3XCI1</accession>
<dbReference type="EMBL" id="CP093547">
    <property type="protein sequence ID" value="UNP29259.1"/>
    <property type="molecule type" value="Genomic_DNA"/>
</dbReference>
<gene>
    <name evidence="1" type="ORF">MOV92_22780</name>
</gene>